<organism evidence="1 2">
    <name type="scientific">Jatropha curcas</name>
    <name type="common">Barbados nut</name>
    <dbReference type="NCBI Taxonomy" id="180498"/>
    <lineage>
        <taxon>Eukaryota</taxon>
        <taxon>Viridiplantae</taxon>
        <taxon>Streptophyta</taxon>
        <taxon>Embryophyta</taxon>
        <taxon>Tracheophyta</taxon>
        <taxon>Spermatophyta</taxon>
        <taxon>Magnoliopsida</taxon>
        <taxon>eudicotyledons</taxon>
        <taxon>Gunneridae</taxon>
        <taxon>Pentapetalae</taxon>
        <taxon>rosids</taxon>
        <taxon>fabids</taxon>
        <taxon>Malpighiales</taxon>
        <taxon>Euphorbiaceae</taxon>
        <taxon>Crotonoideae</taxon>
        <taxon>Jatropheae</taxon>
        <taxon>Jatropha</taxon>
    </lineage>
</organism>
<dbReference type="OrthoDB" id="985667at2759"/>
<gene>
    <name evidence="1" type="ORF">JCGZ_14283</name>
</gene>
<evidence type="ECO:0000313" key="1">
    <source>
        <dbReference type="EMBL" id="KDP28512.1"/>
    </source>
</evidence>
<proteinExistence type="predicted"/>
<protein>
    <submittedName>
        <fullName evidence="1">Uncharacterized protein</fullName>
    </submittedName>
</protein>
<reference evidence="1 2" key="1">
    <citation type="journal article" date="2014" name="PLoS ONE">
        <title>Global Analysis of Gene Expression Profiles in Physic Nut (Jatropha curcas L.) Seedlings Exposed to Salt Stress.</title>
        <authorList>
            <person name="Zhang L."/>
            <person name="Zhang C."/>
            <person name="Wu P."/>
            <person name="Chen Y."/>
            <person name="Li M."/>
            <person name="Jiang H."/>
            <person name="Wu G."/>
        </authorList>
    </citation>
    <scope>NUCLEOTIDE SEQUENCE [LARGE SCALE GENOMIC DNA]</scope>
    <source>
        <strain evidence="2">cv. GZQX0401</strain>
        <tissue evidence="1">Young leaves</tissue>
    </source>
</reference>
<dbReference type="EMBL" id="KK914782">
    <property type="protein sequence ID" value="KDP28512.1"/>
    <property type="molecule type" value="Genomic_DNA"/>
</dbReference>
<keyword evidence="2" id="KW-1185">Reference proteome</keyword>
<accession>A0A067JXA0</accession>
<sequence length="64" mass="7212">MIYRKWSLLTGPVAILAGIVATVVVADLLFIENGHIPSNVLYLELQDRFFKREERKPDAPSATK</sequence>
<evidence type="ECO:0000313" key="2">
    <source>
        <dbReference type="Proteomes" id="UP000027138"/>
    </source>
</evidence>
<dbReference type="Proteomes" id="UP000027138">
    <property type="component" value="Unassembled WGS sequence"/>
</dbReference>
<dbReference type="AlphaFoldDB" id="A0A067JXA0"/>
<name>A0A067JXA0_JATCU</name>